<evidence type="ECO:0000256" key="2">
    <source>
        <dbReference type="SAM" id="MobiDB-lite"/>
    </source>
</evidence>
<accession>A0AAW2CTQ4</accession>
<feature type="coiled-coil region" evidence="1">
    <location>
        <begin position="136"/>
        <end position="170"/>
    </location>
</feature>
<dbReference type="EMBL" id="JAZDWU010000005">
    <property type="protein sequence ID" value="KAL0001439.1"/>
    <property type="molecule type" value="Genomic_DNA"/>
</dbReference>
<dbReference type="Proteomes" id="UP001459277">
    <property type="component" value="Unassembled WGS sequence"/>
</dbReference>
<sequence length="248" mass="27069">MATRYSKDKYAHVKGMKNEPLSQLAVETKKRKLNEEKGETTTSPIICTVPSSPTPSLKMMTFSPPTIHSKGKSKIGKRIWEDPATTLGRAHNVVTNEELKGLSSIPSHKLVLGKSLHLMTVYLSTEEKVVVANSKVESMEAESSRLQKDLIEAMDEATKAKGKVKELNEALKVEKLLVAQKDDEIQAALLQTDEECEKAIDIEALADEAKEQEEATAVAVEGNGATKGRPTDEACVHEGHVNEVVIAP</sequence>
<evidence type="ECO:0000313" key="4">
    <source>
        <dbReference type="Proteomes" id="UP001459277"/>
    </source>
</evidence>
<protein>
    <submittedName>
        <fullName evidence="3">Uncharacterized protein</fullName>
    </submittedName>
</protein>
<proteinExistence type="predicted"/>
<reference evidence="3 4" key="1">
    <citation type="submission" date="2024-01" db="EMBL/GenBank/DDBJ databases">
        <title>A telomere-to-telomere, gap-free genome of sweet tea (Lithocarpus litseifolius).</title>
        <authorList>
            <person name="Zhou J."/>
        </authorList>
    </citation>
    <scope>NUCLEOTIDE SEQUENCE [LARGE SCALE GENOMIC DNA]</scope>
    <source>
        <strain evidence="3">Zhou-2022a</strain>
        <tissue evidence="3">Leaf</tissue>
    </source>
</reference>
<feature type="compositionally biased region" description="Basic and acidic residues" evidence="2">
    <location>
        <begin position="1"/>
        <end position="11"/>
    </location>
</feature>
<keyword evidence="1" id="KW-0175">Coiled coil</keyword>
<feature type="region of interest" description="Disordered" evidence="2">
    <location>
        <begin position="1"/>
        <end position="22"/>
    </location>
</feature>
<gene>
    <name evidence="3" type="ORF">SO802_015220</name>
</gene>
<comment type="caution">
    <text evidence="3">The sequence shown here is derived from an EMBL/GenBank/DDBJ whole genome shotgun (WGS) entry which is preliminary data.</text>
</comment>
<organism evidence="3 4">
    <name type="scientific">Lithocarpus litseifolius</name>
    <dbReference type="NCBI Taxonomy" id="425828"/>
    <lineage>
        <taxon>Eukaryota</taxon>
        <taxon>Viridiplantae</taxon>
        <taxon>Streptophyta</taxon>
        <taxon>Embryophyta</taxon>
        <taxon>Tracheophyta</taxon>
        <taxon>Spermatophyta</taxon>
        <taxon>Magnoliopsida</taxon>
        <taxon>eudicotyledons</taxon>
        <taxon>Gunneridae</taxon>
        <taxon>Pentapetalae</taxon>
        <taxon>rosids</taxon>
        <taxon>fabids</taxon>
        <taxon>Fagales</taxon>
        <taxon>Fagaceae</taxon>
        <taxon>Lithocarpus</taxon>
    </lineage>
</organism>
<keyword evidence="4" id="KW-1185">Reference proteome</keyword>
<dbReference type="AlphaFoldDB" id="A0AAW2CTQ4"/>
<evidence type="ECO:0000256" key="1">
    <source>
        <dbReference type="SAM" id="Coils"/>
    </source>
</evidence>
<name>A0AAW2CTQ4_9ROSI</name>
<evidence type="ECO:0000313" key="3">
    <source>
        <dbReference type="EMBL" id="KAL0001439.1"/>
    </source>
</evidence>